<dbReference type="RefSeq" id="XP_060361356.1">
    <property type="nucleotide sequence ID" value="XM_060508970.1"/>
</dbReference>
<keyword evidence="1" id="KW-0732">Signal</keyword>
<sequence>MTTFIRMVLGLLQVVTNLGYTVSQSLAGLFKISITETTMDLAITSKQPHTIWKLGTFDQPPRFKMSSPHQA</sequence>
<evidence type="ECO:0000256" key="1">
    <source>
        <dbReference type="SAM" id="SignalP"/>
    </source>
</evidence>
<accession>A0AAD8UGZ0</accession>
<feature type="chain" id="PRO_5042177331" description="Secreted protein" evidence="1">
    <location>
        <begin position="24"/>
        <end position="71"/>
    </location>
</feature>
<proteinExistence type="predicted"/>
<feature type="signal peptide" evidence="1">
    <location>
        <begin position="1"/>
        <end position="23"/>
    </location>
</feature>
<evidence type="ECO:0008006" key="4">
    <source>
        <dbReference type="Google" id="ProtNLM"/>
    </source>
</evidence>
<name>A0AAD8UGZ0_GLOAC</name>
<dbReference type="Proteomes" id="UP001244207">
    <property type="component" value="Unassembled WGS sequence"/>
</dbReference>
<dbReference type="AlphaFoldDB" id="A0AAD8UGZ0"/>
<protein>
    <recommendedName>
        <fullName evidence="4">Secreted protein</fullName>
    </recommendedName>
</protein>
<comment type="caution">
    <text evidence="2">The sequence shown here is derived from an EMBL/GenBank/DDBJ whole genome shotgun (WGS) entry which is preliminary data.</text>
</comment>
<evidence type="ECO:0000313" key="2">
    <source>
        <dbReference type="EMBL" id="KAK1718856.1"/>
    </source>
</evidence>
<gene>
    <name evidence="2" type="ORF">BDZ83DRAFT_632424</name>
</gene>
<dbReference type="GeneID" id="85392869"/>
<dbReference type="EMBL" id="JAHMHS010000098">
    <property type="protein sequence ID" value="KAK1718856.1"/>
    <property type="molecule type" value="Genomic_DNA"/>
</dbReference>
<keyword evidence="3" id="KW-1185">Reference proteome</keyword>
<organism evidence="2 3">
    <name type="scientific">Glomerella acutata</name>
    <name type="common">Colletotrichum acutatum</name>
    <dbReference type="NCBI Taxonomy" id="27357"/>
    <lineage>
        <taxon>Eukaryota</taxon>
        <taxon>Fungi</taxon>
        <taxon>Dikarya</taxon>
        <taxon>Ascomycota</taxon>
        <taxon>Pezizomycotina</taxon>
        <taxon>Sordariomycetes</taxon>
        <taxon>Hypocreomycetidae</taxon>
        <taxon>Glomerellales</taxon>
        <taxon>Glomerellaceae</taxon>
        <taxon>Colletotrichum</taxon>
        <taxon>Colletotrichum acutatum species complex</taxon>
    </lineage>
</organism>
<reference evidence="2" key="1">
    <citation type="submission" date="2021-12" db="EMBL/GenBank/DDBJ databases">
        <title>Comparative genomics, transcriptomics and evolutionary studies reveal genomic signatures of adaptation to plant cell wall in hemibiotrophic fungi.</title>
        <authorList>
            <consortium name="DOE Joint Genome Institute"/>
            <person name="Baroncelli R."/>
            <person name="Diaz J.F."/>
            <person name="Benocci T."/>
            <person name="Peng M."/>
            <person name="Battaglia E."/>
            <person name="Haridas S."/>
            <person name="Andreopoulos W."/>
            <person name="Labutti K."/>
            <person name="Pangilinan J."/>
            <person name="Floch G.L."/>
            <person name="Makela M.R."/>
            <person name="Henrissat B."/>
            <person name="Grigoriev I.V."/>
            <person name="Crouch J.A."/>
            <person name="De Vries R.P."/>
            <person name="Sukno S.A."/>
            <person name="Thon M.R."/>
        </authorList>
    </citation>
    <scope>NUCLEOTIDE SEQUENCE</scope>
    <source>
        <strain evidence="2">CBS 112980</strain>
    </source>
</reference>
<evidence type="ECO:0000313" key="3">
    <source>
        <dbReference type="Proteomes" id="UP001244207"/>
    </source>
</evidence>